<protein>
    <submittedName>
        <fullName evidence="3">YcxB family protein</fullName>
    </submittedName>
</protein>
<evidence type="ECO:0000313" key="3">
    <source>
        <dbReference type="EMBL" id="MBY0758901.1"/>
    </source>
</evidence>
<organism evidence="3 4">
    <name type="scientific">Sellimonas caecigallum</name>
    <dbReference type="NCBI Taxonomy" id="2592333"/>
    <lineage>
        <taxon>Bacteria</taxon>
        <taxon>Bacillati</taxon>
        <taxon>Bacillota</taxon>
        <taxon>Clostridia</taxon>
        <taxon>Lachnospirales</taxon>
        <taxon>Lachnospiraceae</taxon>
        <taxon>Sellimonas</taxon>
    </lineage>
</organism>
<reference evidence="3 4" key="1">
    <citation type="journal article" date="2020" name="New Microbes New Infect">
        <title>Sellimonas caecigallum sp. nov., description and genome sequence of a new member of the Sellimonas genus isolated from the cecum of feral chicken.</title>
        <authorList>
            <person name="Wongkuna S."/>
            <person name="Ghimire S."/>
            <person name="Antony L."/>
            <person name="Chankhamhaengdecha S."/>
            <person name="Janvilisri T."/>
            <person name="Scaria J."/>
        </authorList>
    </citation>
    <scope>NUCLEOTIDE SEQUENCE [LARGE SCALE GENOMIC DNA]</scope>
    <source>
        <strain evidence="3 4">SW451</strain>
    </source>
</reference>
<dbReference type="RefSeq" id="WP_087203305.1">
    <property type="nucleotide sequence ID" value="NZ_CP173660.1"/>
</dbReference>
<keyword evidence="1" id="KW-0812">Transmembrane</keyword>
<feature type="domain" description="YcxB-like C-terminal" evidence="2">
    <location>
        <begin position="95"/>
        <end position="151"/>
    </location>
</feature>
<dbReference type="Pfam" id="PF14317">
    <property type="entry name" value="YcxB"/>
    <property type="match status" value="1"/>
</dbReference>
<accession>A0ABS7L741</accession>
<comment type="caution">
    <text evidence="3">The sequence shown here is derived from an EMBL/GenBank/DDBJ whole genome shotgun (WGS) entry which is preliminary data.</text>
</comment>
<keyword evidence="1" id="KW-0472">Membrane</keyword>
<feature type="transmembrane region" description="Helical" evidence="1">
    <location>
        <begin position="29"/>
        <end position="48"/>
    </location>
</feature>
<gene>
    <name evidence="3" type="ORF">FLB61_07345</name>
</gene>
<proteinExistence type="predicted"/>
<dbReference type="InterPro" id="IPR025588">
    <property type="entry name" value="YcxB-like_C"/>
</dbReference>
<evidence type="ECO:0000313" key="4">
    <source>
        <dbReference type="Proteomes" id="UP000779049"/>
    </source>
</evidence>
<keyword evidence="1" id="KW-1133">Transmembrane helix</keyword>
<feature type="transmembrane region" description="Helical" evidence="1">
    <location>
        <begin position="54"/>
        <end position="74"/>
    </location>
</feature>
<keyword evidence="4" id="KW-1185">Reference proteome</keyword>
<name>A0ABS7L741_9FIRM</name>
<dbReference type="EMBL" id="VIRV01000008">
    <property type="protein sequence ID" value="MBY0758901.1"/>
    <property type="molecule type" value="Genomic_DNA"/>
</dbReference>
<sequence>MKVGFEVKMSKEILFEFLIYHTYRGIKGILLLAVGVICWIAAIVSFILGQTTWGLVLVFIFVFCLLIIPIILWFSAREQMQMSSVYRMPIQYSLEKDGLEVVSGEKKKLFSWKDMSNVLITPNLIVLYRGSQTAFIFPKEDIGIQKDSFMKIVTNVLGEQRIEDASKRILPFRFSRKNK</sequence>
<evidence type="ECO:0000259" key="2">
    <source>
        <dbReference type="Pfam" id="PF14317"/>
    </source>
</evidence>
<dbReference type="Proteomes" id="UP000779049">
    <property type="component" value="Unassembled WGS sequence"/>
</dbReference>
<evidence type="ECO:0000256" key="1">
    <source>
        <dbReference type="SAM" id="Phobius"/>
    </source>
</evidence>